<dbReference type="PROSITE" id="PS51762">
    <property type="entry name" value="GH16_2"/>
    <property type="match status" value="1"/>
</dbReference>
<dbReference type="SUPFAM" id="SSF49899">
    <property type="entry name" value="Concanavalin A-like lectins/glucanases"/>
    <property type="match status" value="1"/>
</dbReference>
<dbReference type="Pfam" id="PF00722">
    <property type="entry name" value="Glyco_hydro_16"/>
    <property type="match status" value="1"/>
</dbReference>
<dbReference type="PANTHER" id="PTHR10963:SF60">
    <property type="entry name" value="GRAM-NEGATIVE BACTERIA-BINDING PROTEIN 1-RELATED"/>
    <property type="match status" value="1"/>
</dbReference>
<proteinExistence type="predicted"/>
<dbReference type="GeneID" id="63778551"/>
<dbReference type="InterPro" id="IPR013320">
    <property type="entry name" value="ConA-like_dom_sf"/>
</dbReference>
<reference evidence="3 4" key="1">
    <citation type="submission" date="2016-07" db="EMBL/GenBank/DDBJ databases">
        <title>Pervasive Adenine N6-methylation of Active Genes in Fungi.</title>
        <authorList>
            <consortium name="DOE Joint Genome Institute"/>
            <person name="Mondo S.J."/>
            <person name="Dannebaum R.O."/>
            <person name="Kuo R.C."/>
            <person name="Labutti K."/>
            <person name="Haridas S."/>
            <person name="Kuo A."/>
            <person name="Salamov A."/>
            <person name="Ahrendt S.R."/>
            <person name="Lipzen A."/>
            <person name="Sullivan W."/>
            <person name="Andreopoulos W.B."/>
            <person name="Clum A."/>
            <person name="Lindquist E."/>
            <person name="Daum C."/>
            <person name="Ramamoorthy G.K."/>
            <person name="Gryganskyi A."/>
            <person name="Culley D."/>
            <person name="Magnuson J.K."/>
            <person name="James T.Y."/>
            <person name="O'Malley M.A."/>
            <person name="Stajich J.E."/>
            <person name="Spatafora J.W."/>
            <person name="Visel A."/>
            <person name="Grigoriev I.V."/>
        </authorList>
    </citation>
    <scope>NUCLEOTIDE SEQUENCE [LARGE SCALE GENOMIC DNA]</scope>
    <source>
        <strain evidence="3 4">CBS 129021</strain>
    </source>
</reference>
<name>A0A1Y2DNM9_9PEZI</name>
<dbReference type="GO" id="GO:0004553">
    <property type="term" value="F:hydrolase activity, hydrolyzing O-glycosyl compounds"/>
    <property type="evidence" value="ECO:0007669"/>
    <property type="project" value="InterPro"/>
</dbReference>
<dbReference type="RefSeq" id="XP_040713130.1">
    <property type="nucleotide sequence ID" value="XM_040862339.1"/>
</dbReference>
<evidence type="ECO:0000313" key="4">
    <source>
        <dbReference type="Proteomes" id="UP000193689"/>
    </source>
</evidence>
<keyword evidence="1" id="KW-0732">Signal</keyword>
<dbReference type="GO" id="GO:0005975">
    <property type="term" value="P:carbohydrate metabolic process"/>
    <property type="evidence" value="ECO:0007669"/>
    <property type="project" value="InterPro"/>
</dbReference>
<evidence type="ECO:0000256" key="1">
    <source>
        <dbReference type="SAM" id="SignalP"/>
    </source>
</evidence>
<dbReference type="InterPro" id="IPR000757">
    <property type="entry name" value="Beta-glucanase-like"/>
</dbReference>
<accession>A0A1Y2DNM9</accession>
<keyword evidence="4" id="KW-1185">Reference proteome</keyword>
<evidence type="ECO:0000313" key="3">
    <source>
        <dbReference type="EMBL" id="ORY60903.1"/>
    </source>
</evidence>
<dbReference type="PANTHER" id="PTHR10963">
    <property type="entry name" value="GLYCOSYL HYDROLASE-RELATED"/>
    <property type="match status" value="1"/>
</dbReference>
<dbReference type="OrthoDB" id="192832at2759"/>
<feature type="chain" id="PRO_5012847423" evidence="1">
    <location>
        <begin position="18"/>
        <end position="290"/>
    </location>
</feature>
<dbReference type="Gene3D" id="2.60.120.200">
    <property type="match status" value="1"/>
</dbReference>
<dbReference type="AlphaFoldDB" id="A0A1Y2DNM9"/>
<comment type="caution">
    <text evidence="3">The sequence shown here is derived from an EMBL/GenBank/DDBJ whole genome shotgun (WGS) entry which is preliminary data.</text>
</comment>
<evidence type="ECO:0000259" key="2">
    <source>
        <dbReference type="PROSITE" id="PS51762"/>
    </source>
</evidence>
<organism evidence="3 4">
    <name type="scientific">Pseudomassariella vexata</name>
    <dbReference type="NCBI Taxonomy" id="1141098"/>
    <lineage>
        <taxon>Eukaryota</taxon>
        <taxon>Fungi</taxon>
        <taxon>Dikarya</taxon>
        <taxon>Ascomycota</taxon>
        <taxon>Pezizomycotina</taxon>
        <taxon>Sordariomycetes</taxon>
        <taxon>Xylariomycetidae</taxon>
        <taxon>Amphisphaeriales</taxon>
        <taxon>Pseudomassariaceae</taxon>
        <taxon>Pseudomassariella</taxon>
    </lineage>
</organism>
<protein>
    <submittedName>
        <fullName evidence="3">Putative endo-1,3(4)-beta-glucanase</fullName>
    </submittedName>
</protein>
<sequence>MLPPIAQFIATFALCRASLISATTPPSQNGYTLTWSDPFTGDPNSLPSCSTWTLITGKLSYTSESETYTSSPSNVHLSSTQTLQIVPLRNSSVETGWTSARIEGKSTFTPKPGSKTRAEASIRFGDNAQSTKKGYWPAFWMLSNGTGTENGPSSPYCGEIDVLEVTNGEMTGYASVHCDVAEGGICNEPTGLSGSVDYPDLSWHTWGVEFDRRADDWKGEAMNFYIDDQNYFQVTGSQIGDETVWTCLAHSPLFFILNIALGGDAGKPDSSTQDGNGARMEVAYVAVYES</sequence>
<dbReference type="InterPro" id="IPR050546">
    <property type="entry name" value="Glycosyl_Hydrlase_16"/>
</dbReference>
<feature type="signal peptide" evidence="1">
    <location>
        <begin position="1"/>
        <end position="17"/>
    </location>
</feature>
<dbReference type="InParanoid" id="A0A1Y2DNM9"/>
<dbReference type="EMBL" id="MCFJ01000011">
    <property type="protein sequence ID" value="ORY60903.1"/>
    <property type="molecule type" value="Genomic_DNA"/>
</dbReference>
<dbReference type="Proteomes" id="UP000193689">
    <property type="component" value="Unassembled WGS sequence"/>
</dbReference>
<dbReference type="STRING" id="1141098.A0A1Y2DNM9"/>
<gene>
    <name evidence="3" type="ORF">BCR38DRAFT_459857</name>
</gene>
<feature type="domain" description="GH16" evidence="2">
    <location>
        <begin position="18"/>
        <end position="290"/>
    </location>
</feature>
<dbReference type="CDD" id="cd02182">
    <property type="entry name" value="GH16_Strep_laminarinase_like"/>
    <property type="match status" value="1"/>
</dbReference>